<evidence type="ECO:0000313" key="2">
    <source>
        <dbReference type="EMBL" id="GFO11952.1"/>
    </source>
</evidence>
<protein>
    <submittedName>
        <fullName evidence="2">Uncharacterized protein</fullName>
    </submittedName>
</protein>
<reference evidence="2 3" key="1">
    <citation type="journal article" date="2021" name="Elife">
        <title>Chloroplast acquisition without the gene transfer in kleptoplastic sea slugs, Plakobranchus ocellatus.</title>
        <authorList>
            <person name="Maeda T."/>
            <person name="Takahashi S."/>
            <person name="Yoshida T."/>
            <person name="Shimamura S."/>
            <person name="Takaki Y."/>
            <person name="Nagai Y."/>
            <person name="Toyoda A."/>
            <person name="Suzuki Y."/>
            <person name="Arimoto A."/>
            <person name="Ishii H."/>
            <person name="Satoh N."/>
            <person name="Nishiyama T."/>
            <person name="Hasebe M."/>
            <person name="Maruyama T."/>
            <person name="Minagawa J."/>
            <person name="Obokata J."/>
            <person name="Shigenobu S."/>
        </authorList>
    </citation>
    <scope>NUCLEOTIDE SEQUENCE [LARGE SCALE GENOMIC DNA]</scope>
</reference>
<keyword evidence="3" id="KW-1185">Reference proteome</keyword>
<dbReference type="EMBL" id="BLXT01004368">
    <property type="protein sequence ID" value="GFO11952.1"/>
    <property type="molecule type" value="Genomic_DNA"/>
</dbReference>
<gene>
    <name evidence="2" type="ORF">PoB_003845700</name>
</gene>
<comment type="caution">
    <text evidence="2">The sequence shown here is derived from an EMBL/GenBank/DDBJ whole genome shotgun (WGS) entry which is preliminary data.</text>
</comment>
<name>A0AAV4AY11_9GAST</name>
<proteinExistence type="predicted"/>
<evidence type="ECO:0000256" key="1">
    <source>
        <dbReference type="SAM" id="MobiDB-lite"/>
    </source>
</evidence>
<dbReference type="AlphaFoldDB" id="A0AAV4AY11"/>
<organism evidence="2 3">
    <name type="scientific">Plakobranchus ocellatus</name>
    <dbReference type="NCBI Taxonomy" id="259542"/>
    <lineage>
        <taxon>Eukaryota</taxon>
        <taxon>Metazoa</taxon>
        <taxon>Spiralia</taxon>
        <taxon>Lophotrochozoa</taxon>
        <taxon>Mollusca</taxon>
        <taxon>Gastropoda</taxon>
        <taxon>Heterobranchia</taxon>
        <taxon>Euthyneura</taxon>
        <taxon>Panpulmonata</taxon>
        <taxon>Sacoglossa</taxon>
        <taxon>Placobranchoidea</taxon>
        <taxon>Plakobranchidae</taxon>
        <taxon>Plakobranchus</taxon>
    </lineage>
</organism>
<accession>A0AAV4AY11</accession>
<evidence type="ECO:0000313" key="3">
    <source>
        <dbReference type="Proteomes" id="UP000735302"/>
    </source>
</evidence>
<feature type="region of interest" description="Disordered" evidence="1">
    <location>
        <begin position="62"/>
        <end position="81"/>
    </location>
</feature>
<dbReference type="Proteomes" id="UP000735302">
    <property type="component" value="Unassembled WGS sequence"/>
</dbReference>
<sequence>MYSSRSFHLGLKFMNRFSFLPNLADNLNVSVPKATSTPPQSVVLGQYQRGFLPRNSAEASVRARTAEAARNGRMSSAVSLD</sequence>